<name>A0A5N5SNI1_9CRUS</name>
<dbReference type="GO" id="GO:0007018">
    <property type="term" value="P:microtubule-based movement"/>
    <property type="evidence" value="ECO:0007669"/>
    <property type="project" value="InterPro"/>
</dbReference>
<dbReference type="InterPro" id="IPR027640">
    <property type="entry name" value="Kinesin-like_fam"/>
</dbReference>
<comment type="similarity">
    <text evidence="7">Belongs to the TRAFAC class myosin-kinesin ATPase superfamily. Kinesin family.</text>
</comment>
<dbReference type="EMBL" id="SEYY01022488">
    <property type="protein sequence ID" value="KAB7495517.1"/>
    <property type="molecule type" value="Genomic_DNA"/>
</dbReference>
<evidence type="ECO:0000256" key="6">
    <source>
        <dbReference type="ARBA" id="ARBA00023212"/>
    </source>
</evidence>
<comment type="caution">
    <text evidence="9">The sequence shown here is derived from an EMBL/GenBank/DDBJ whole genome shotgun (WGS) entry which is preliminary data.</text>
</comment>
<organism evidence="9 10">
    <name type="scientific">Armadillidium nasatum</name>
    <dbReference type="NCBI Taxonomy" id="96803"/>
    <lineage>
        <taxon>Eukaryota</taxon>
        <taxon>Metazoa</taxon>
        <taxon>Ecdysozoa</taxon>
        <taxon>Arthropoda</taxon>
        <taxon>Crustacea</taxon>
        <taxon>Multicrustacea</taxon>
        <taxon>Malacostraca</taxon>
        <taxon>Eumalacostraca</taxon>
        <taxon>Peracarida</taxon>
        <taxon>Isopoda</taxon>
        <taxon>Oniscidea</taxon>
        <taxon>Crinocheta</taxon>
        <taxon>Armadillidiidae</taxon>
        <taxon>Armadillidium</taxon>
    </lineage>
</organism>
<evidence type="ECO:0000313" key="10">
    <source>
        <dbReference type="Proteomes" id="UP000326759"/>
    </source>
</evidence>
<sequence>ALIQSAMDGYNVTLMAYGQTGSGKTYTMLGTDAKPGIAPRAFERIFDLMEEGNCKFDCVVSVYMLELYNDKLVDLLKNNAYTESMDKLEIKKDKKGVVFVSGAITRTVSSASDLLKVFHEGLANRHTASTKMNVCSSRSHLV</sequence>
<feature type="non-terminal residue" evidence="9">
    <location>
        <position position="1"/>
    </location>
</feature>
<feature type="binding site" evidence="7">
    <location>
        <begin position="18"/>
        <end position="25"/>
    </location>
    <ligand>
        <name>ATP</name>
        <dbReference type="ChEBI" id="CHEBI:30616"/>
    </ligand>
</feature>
<comment type="subcellular location">
    <subcellularLocation>
        <location evidence="1">Cytoplasm</location>
        <location evidence="1">Cytoskeleton</location>
    </subcellularLocation>
</comment>
<dbReference type="SMART" id="SM00129">
    <property type="entry name" value="KISc"/>
    <property type="match status" value="1"/>
</dbReference>
<dbReference type="InterPro" id="IPR036961">
    <property type="entry name" value="Kinesin_motor_dom_sf"/>
</dbReference>
<keyword evidence="2" id="KW-0963">Cytoplasm</keyword>
<dbReference type="GO" id="GO:0008017">
    <property type="term" value="F:microtubule binding"/>
    <property type="evidence" value="ECO:0007669"/>
    <property type="project" value="InterPro"/>
</dbReference>
<evidence type="ECO:0000256" key="2">
    <source>
        <dbReference type="ARBA" id="ARBA00022490"/>
    </source>
</evidence>
<dbReference type="OrthoDB" id="6376059at2759"/>
<dbReference type="GO" id="GO:0007052">
    <property type="term" value="P:mitotic spindle organization"/>
    <property type="evidence" value="ECO:0007669"/>
    <property type="project" value="TreeGrafter"/>
</dbReference>
<evidence type="ECO:0000256" key="4">
    <source>
        <dbReference type="ARBA" id="ARBA00022840"/>
    </source>
</evidence>
<dbReference type="GO" id="GO:0051231">
    <property type="term" value="P:spindle elongation"/>
    <property type="evidence" value="ECO:0007669"/>
    <property type="project" value="TreeGrafter"/>
</dbReference>
<dbReference type="PANTHER" id="PTHR47969:SF15">
    <property type="entry name" value="CHROMOSOME-ASSOCIATED KINESIN KIF4A-RELATED"/>
    <property type="match status" value="1"/>
</dbReference>
<reference evidence="9 10" key="1">
    <citation type="journal article" date="2019" name="PLoS Biol.">
        <title>Sex chromosomes control vertical transmission of feminizing Wolbachia symbionts in an isopod.</title>
        <authorList>
            <person name="Becking T."/>
            <person name="Chebbi M.A."/>
            <person name="Giraud I."/>
            <person name="Moumen B."/>
            <person name="Laverre T."/>
            <person name="Caubet Y."/>
            <person name="Peccoud J."/>
            <person name="Gilbert C."/>
            <person name="Cordaux R."/>
        </authorList>
    </citation>
    <scope>NUCLEOTIDE SEQUENCE [LARGE SCALE GENOMIC DNA]</scope>
    <source>
        <strain evidence="9">ANa2</strain>
        <tissue evidence="9">Whole body excluding digestive tract and cuticle</tissue>
    </source>
</reference>
<dbReference type="PRINTS" id="PR00380">
    <property type="entry name" value="KINESINHEAVY"/>
</dbReference>
<dbReference type="Proteomes" id="UP000326759">
    <property type="component" value="Unassembled WGS sequence"/>
</dbReference>
<dbReference type="GO" id="GO:0005524">
    <property type="term" value="F:ATP binding"/>
    <property type="evidence" value="ECO:0007669"/>
    <property type="project" value="UniProtKB-UniRule"/>
</dbReference>
<keyword evidence="5" id="KW-0175">Coiled coil</keyword>
<keyword evidence="7" id="KW-0505">Motor protein</keyword>
<dbReference type="InterPro" id="IPR027417">
    <property type="entry name" value="P-loop_NTPase"/>
</dbReference>
<evidence type="ECO:0000256" key="7">
    <source>
        <dbReference type="PROSITE-ProRule" id="PRU00283"/>
    </source>
</evidence>
<dbReference type="Pfam" id="PF00225">
    <property type="entry name" value="Kinesin"/>
    <property type="match status" value="1"/>
</dbReference>
<gene>
    <name evidence="9" type="primary">KCBP</name>
    <name evidence="9" type="ORF">Anas_03404</name>
</gene>
<keyword evidence="10" id="KW-1185">Reference proteome</keyword>
<feature type="domain" description="Kinesin motor" evidence="8">
    <location>
        <begin position="1"/>
        <end position="142"/>
    </location>
</feature>
<keyword evidence="4 7" id="KW-0067">ATP-binding</keyword>
<dbReference type="Gene3D" id="3.40.850.10">
    <property type="entry name" value="Kinesin motor domain"/>
    <property type="match status" value="1"/>
</dbReference>
<evidence type="ECO:0000256" key="3">
    <source>
        <dbReference type="ARBA" id="ARBA00022741"/>
    </source>
</evidence>
<accession>A0A5N5SNI1</accession>
<dbReference type="AlphaFoldDB" id="A0A5N5SNI1"/>
<dbReference type="PANTHER" id="PTHR47969">
    <property type="entry name" value="CHROMOSOME-ASSOCIATED KINESIN KIF4A-RELATED"/>
    <property type="match status" value="1"/>
</dbReference>
<evidence type="ECO:0000259" key="8">
    <source>
        <dbReference type="PROSITE" id="PS50067"/>
    </source>
</evidence>
<dbReference type="InterPro" id="IPR001752">
    <property type="entry name" value="Kinesin_motor_dom"/>
</dbReference>
<keyword evidence="3 7" id="KW-0547">Nucleotide-binding</keyword>
<dbReference type="GO" id="GO:0003777">
    <property type="term" value="F:microtubule motor activity"/>
    <property type="evidence" value="ECO:0007669"/>
    <property type="project" value="InterPro"/>
</dbReference>
<proteinExistence type="inferred from homology"/>
<dbReference type="SUPFAM" id="SSF52540">
    <property type="entry name" value="P-loop containing nucleoside triphosphate hydrolases"/>
    <property type="match status" value="1"/>
</dbReference>
<protein>
    <submittedName>
        <fullName evidence="9">Kinesin-like calmodulin-binding protein</fullName>
    </submittedName>
</protein>
<dbReference type="GO" id="GO:0005875">
    <property type="term" value="C:microtubule associated complex"/>
    <property type="evidence" value="ECO:0007669"/>
    <property type="project" value="TreeGrafter"/>
</dbReference>
<evidence type="ECO:0000256" key="1">
    <source>
        <dbReference type="ARBA" id="ARBA00004245"/>
    </source>
</evidence>
<feature type="non-terminal residue" evidence="9">
    <location>
        <position position="142"/>
    </location>
</feature>
<dbReference type="PROSITE" id="PS50067">
    <property type="entry name" value="KINESIN_MOTOR_2"/>
    <property type="match status" value="1"/>
</dbReference>
<keyword evidence="6" id="KW-0206">Cytoskeleton</keyword>
<evidence type="ECO:0000313" key="9">
    <source>
        <dbReference type="EMBL" id="KAB7495517.1"/>
    </source>
</evidence>
<evidence type="ECO:0000256" key="5">
    <source>
        <dbReference type="ARBA" id="ARBA00023054"/>
    </source>
</evidence>